<organism evidence="2 3">
    <name type="scientific">Oikopleura dioica</name>
    <name type="common">Tunicate</name>
    <dbReference type="NCBI Taxonomy" id="34765"/>
    <lineage>
        <taxon>Eukaryota</taxon>
        <taxon>Metazoa</taxon>
        <taxon>Chordata</taxon>
        <taxon>Tunicata</taxon>
        <taxon>Appendicularia</taxon>
        <taxon>Copelata</taxon>
        <taxon>Oikopleuridae</taxon>
        <taxon>Oikopleura</taxon>
    </lineage>
</organism>
<sequence length="133" mass="15387">MRPFVKSESMARGPDLRMEHHFNTILDILSDWRLDKKKDIPLIVAHKECVSQSAERYSKTEMKLLDLHINNLEYACGASLSSVSALNWDQNERFPQFGRDHAIVTYGFSDVLEELSKPLNTEFEIFRFTGGEH</sequence>
<dbReference type="Proteomes" id="UP001158576">
    <property type="component" value="Chromosome PAR"/>
</dbReference>
<evidence type="ECO:0000313" key="1">
    <source>
        <dbReference type="EMBL" id="CAG5082199.1"/>
    </source>
</evidence>
<dbReference type="Proteomes" id="UP001158576">
    <property type="component" value="Unassembled WGS sequence"/>
</dbReference>
<dbReference type="InterPro" id="IPR050281">
    <property type="entry name" value="Flavin_monoamine_oxidase"/>
</dbReference>
<evidence type="ECO:0000313" key="3">
    <source>
        <dbReference type="Proteomes" id="UP001158576"/>
    </source>
</evidence>
<name>A0ABN7TCH8_OIKDI</name>
<dbReference type="PANTHER" id="PTHR10742:SF410">
    <property type="entry name" value="LYSINE-SPECIFIC HISTONE DEMETHYLASE 2"/>
    <property type="match status" value="1"/>
</dbReference>
<dbReference type="EMBL" id="OU015568">
    <property type="protein sequence ID" value="CAG5082199.1"/>
    <property type="molecule type" value="Genomic_DNA"/>
</dbReference>
<dbReference type="PANTHER" id="PTHR10742">
    <property type="entry name" value="FLAVIN MONOAMINE OXIDASE"/>
    <property type="match status" value="1"/>
</dbReference>
<evidence type="ECO:0000313" key="2">
    <source>
        <dbReference type="EMBL" id="CAG5114438.1"/>
    </source>
</evidence>
<reference evidence="2 3" key="1">
    <citation type="submission" date="2021-04" db="EMBL/GenBank/DDBJ databases">
        <authorList>
            <person name="Bliznina A."/>
        </authorList>
    </citation>
    <scope>NUCLEOTIDE SEQUENCE [LARGE SCALE GENOMIC DNA]</scope>
</reference>
<gene>
    <name evidence="1" type="ORF">OKIOD_LOCUS1617</name>
    <name evidence="2" type="ORF">OKIOD_LOCUS17256</name>
</gene>
<protein>
    <submittedName>
        <fullName evidence="1">Oidioi.mRNA.OKI2018_I69.PAR.g10059.t1.cds</fullName>
    </submittedName>
    <submittedName>
        <fullName evidence="2">Oidioi.mRNA.OKI2018_I69.chrUn_7.g17253.t1.c ds</fullName>
    </submittedName>
</protein>
<dbReference type="EMBL" id="CAJRAX010000011">
    <property type="protein sequence ID" value="CAG5114438.1"/>
    <property type="molecule type" value="Genomic_DNA"/>
</dbReference>
<keyword evidence="3" id="KW-1185">Reference proteome</keyword>
<accession>A0ABN7TCH8</accession>
<proteinExistence type="predicted"/>